<reference evidence="4" key="1">
    <citation type="journal article" date="2019" name="Int. J. Syst. Evol. Microbiol.">
        <title>The Global Catalogue of Microorganisms (GCM) 10K type strain sequencing project: providing services to taxonomists for standard genome sequencing and annotation.</title>
        <authorList>
            <consortium name="The Broad Institute Genomics Platform"/>
            <consortium name="The Broad Institute Genome Sequencing Center for Infectious Disease"/>
            <person name="Wu L."/>
            <person name="Ma J."/>
        </authorList>
    </citation>
    <scope>NUCLEOTIDE SEQUENCE [LARGE SCALE GENOMIC DNA]</scope>
    <source>
        <strain evidence="4">KCTC 42087</strain>
    </source>
</reference>
<dbReference type="Pfam" id="PF12172">
    <property type="entry name" value="zf-ChsH2"/>
    <property type="match status" value="1"/>
</dbReference>
<feature type="domain" description="ChsH2 rubredoxin-like zinc ribbon" evidence="2">
    <location>
        <begin position="19"/>
        <end position="52"/>
    </location>
</feature>
<evidence type="ECO:0000313" key="3">
    <source>
        <dbReference type="EMBL" id="MFC5752834.1"/>
    </source>
</evidence>
<keyword evidence="4" id="KW-1185">Reference proteome</keyword>
<dbReference type="RefSeq" id="WP_378289232.1">
    <property type="nucleotide sequence ID" value="NZ_JBHSON010000098.1"/>
</dbReference>
<dbReference type="PANTHER" id="PTHR34075">
    <property type="entry name" value="BLR3430 PROTEIN"/>
    <property type="match status" value="1"/>
</dbReference>
<proteinExistence type="predicted"/>
<evidence type="ECO:0000313" key="4">
    <source>
        <dbReference type="Proteomes" id="UP001596074"/>
    </source>
</evidence>
<organism evidence="3 4">
    <name type="scientific">Actinomadura rugatobispora</name>
    <dbReference type="NCBI Taxonomy" id="1994"/>
    <lineage>
        <taxon>Bacteria</taxon>
        <taxon>Bacillati</taxon>
        <taxon>Actinomycetota</taxon>
        <taxon>Actinomycetes</taxon>
        <taxon>Streptosporangiales</taxon>
        <taxon>Thermomonosporaceae</taxon>
        <taxon>Actinomadura</taxon>
    </lineage>
</organism>
<dbReference type="InterPro" id="IPR052513">
    <property type="entry name" value="Thioester_dehydratase-like"/>
</dbReference>
<dbReference type="InterPro" id="IPR012340">
    <property type="entry name" value="NA-bd_OB-fold"/>
</dbReference>
<protein>
    <submittedName>
        <fullName evidence="3">Zn-ribbon domain-containing OB-fold protein</fullName>
    </submittedName>
</protein>
<comment type="caution">
    <text evidence="3">The sequence shown here is derived from an EMBL/GenBank/DDBJ whole genome shotgun (WGS) entry which is preliminary data.</text>
</comment>
<evidence type="ECO:0000259" key="1">
    <source>
        <dbReference type="Pfam" id="PF01796"/>
    </source>
</evidence>
<name>A0ABW1AE60_9ACTN</name>
<feature type="domain" description="ChsH2 C-terminal OB-fold" evidence="1">
    <location>
        <begin position="60"/>
        <end position="125"/>
    </location>
</feature>
<dbReference type="Pfam" id="PF01796">
    <property type="entry name" value="OB_ChsH2_C"/>
    <property type="match status" value="1"/>
</dbReference>
<dbReference type="Gene3D" id="6.10.30.10">
    <property type="match status" value="1"/>
</dbReference>
<dbReference type="InterPro" id="IPR022002">
    <property type="entry name" value="ChsH2_Znr"/>
</dbReference>
<dbReference type="PANTHER" id="PTHR34075:SF5">
    <property type="entry name" value="BLR3430 PROTEIN"/>
    <property type="match status" value="1"/>
</dbReference>
<dbReference type="EMBL" id="JBHSON010000098">
    <property type="protein sequence ID" value="MFC5752834.1"/>
    <property type="molecule type" value="Genomic_DNA"/>
</dbReference>
<dbReference type="SUPFAM" id="SSF50249">
    <property type="entry name" value="Nucleic acid-binding proteins"/>
    <property type="match status" value="1"/>
</dbReference>
<evidence type="ECO:0000259" key="2">
    <source>
        <dbReference type="Pfam" id="PF12172"/>
    </source>
</evidence>
<accession>A0ABW1AE60</accession>
<gene>
    <name evidence="3" type="ORF">ACFPZN_45090</name>
</gene>
<sequence>MTAAQRPVPAPDELSAPYWEAAAAHTLVVARCSRCESYVVPPGQACPNCHTSEPMFTFERVSGRGSVRSWTVMRQSFLPGFAEEVPFVLVDVELAEQEELRLIGRLLDGPDAPLRIGAPVKVAFEDVAEGVSVPAFVLGEESA</sequence>
<dbReference type="InterPro" id="IPR002878">
    <property type="entry name" value="ChsH2_C"/>
</dbReference>
<dbReference type="Proteomes" id="UP001596074">
    <property type="component" value="Unassembled WGS sequence"/>
</dbReference>